<dbReference type="Proteomes" id="UP000318422">
    <property type="component" value="Unassembled WGS sequence"/>
</dbReference>
<evidence type="ECO:0000313" key="1">
    <source>
        <dbReference type="EMBL" id="GEC93944.1"/>
    </source>
</evidence>
<dbReference type="RefSeq" id="WP_141348711.1">
    <property type="nucleotide sequence ID" value="NZ_BJNV01000001.1"/>
</dbReference>
<sequence>MVHEGDLADRGELVATLHANTTLKGREVGEARVWPVHRLTYLMAEFATGLAPGWEAGVHLPVMRSGVDGPSSNNGAWGGSAIMFRLKHIREAGRWFYGFNTEYDINARRYVNEPRSAEFRGIVGYDAERFRLTANPHLIWGWGRSGTERSPDLNLDLKALYKAGERLAWGIEAYTDGGKVNRLRPGEGDRTVYLVTEFETALGAVHLGIGQGFKETPERYLLKGVWSASF</sequence>
<reference evidence="1 2" key="1">
    <citation type="submission" date="2019-06" db="EMBL/GenBank/DDBJ databases">
        <title>Whole genome shotgun sequence of Zoogloea ramigera NBRC 15342.</title>
        <authorList>
            <person name="Hosoyama A."/>
            <person name="Uohara A."/>
            <person name="Ohji S."/>
            <person name="Ichikawa N."/>
        </authorList>
    </citation>
    <scope>NUCLEOTIDE SEQUENCE [LARGE SCALE GENOMIC DNA]</scope>
    <source>
        <strain evidence="1 2">NBRC 15342</strain>
    </source>
</reference>
<protein>
    <recommendedName>
        <fullName evidence="3">Alginate export domain-containing protein</fullName>
    </recommendedName>
</protein>
<proteinExistence type="predicted"/>
<keyword evidence="2" id="KW-1185">Reference proteome</keyword>
<dbReference type="EMBL" id="BJNV01000001">
    <property type="protein sequence ID" value="GEC93944.1"/>
    <property type="molecule type" value="Genomic_DNA"/>
</dbReference>
<dbReference type="AlphaFoldDB" id="A0A4Y4CR59"/>
<dbReference type="OrthoDB" id="5948508at2"/>
<gene>
    <name evidence="1" type="ORF">ZRA01_00170</name>
</gene>
<evidence type="ECO:0008006" key="3">
    <source>
        <dbReference type="Google" id="ProtNLM"/>
    </source>
</evidence>
<name>A0A4Y4CR59_ZOORA</name>
<accession>A0A4Y4CR59</accession>
<organism evidence="1 2">
    <name type="scientific">Zoogloea ramigera</name>
    <dbReference type="NCBI Taxonomy" id="350"/>
    <lineage>
        <taxon>Bacteria</taxon>
        <taxon>Pseudomonadati</taxon>
        <taxon>Pseudomonadota</taxon>
        <taxon>Betaproteobacteria</taxon>
        <taxon>Rhodocyclales</taxon>
        <taxon>Zoogloeaceae</taxon>
        <taxon>Zoogloea</taxon>
    </lineage>
</organism>
<comment type="caution">
    <text evidence="1">The sequence shown here is derived from an EMBL/GenBank/DDBJ whole genome shotgun (WGS) entry which is preliminary data.</text>
</comment>
<evidence type="ECO:0000313" key="2">
    <source>
        <dbReference type="Proteomes" id="UP000318422"/>
    </source>
</evidence>